<evidence type="ECO:0000256" key="2">
    <source>
        <dbReference type="ARBA" id="ARBA00009399"/>
    </source>
</evidence>
<name>A0ABX8ZWE9_9SPHN</name>
<evidence type="ECO:0000256" key="3">
    <source>
        <dbReference type="ARBA" id="ARBA00022692"/>
    </source>
</evidence>
<evidence type="ECO:0000256" key="1">
    <source>
        <dbReference type="ARBA" id="ARBA00004141"/>
    </source>
</evidence>
<protein>
    <submittedName>
        <fullName evidence="8">GtrA family protein</fullName>
    </submittedName>
</protein>
<keyword evidence="5 6" id="KW-0472">Membrane</keyword>
<gene>
    <name evidence="8" type="ORF">K3162_03300</name>
</gene>
<proteinExistence type="inferred from homology"/>
<organism evidence="8 9">
    <name type="scientific">Qipengyuania xiapuensis</name>
    <dbReference type="NCBI Taxonomy" id="2867236"/>
    <lineage>
        <taxon>Bacteria</taxon>
        <taxon>Pseudomonadati</taxon>
        <taxon>Pseudomonadota</taxon>
        <taxon>Alphaproteobacteria</taxon>
        <taxon>Sphingomonadales</taxon>
        <taxon>Erythrobacteraceae</taxon>
        <taxon>Qipengyuania</taxon>
    </lineage>
</organism>
<dbReference type="InterPro" id="IPR007267">
    <property type="entry name" value="GtrA_DPMS_TM"/>
</dbReference>
<comment type="subcellular location">
    <subcellularLocation>
        <location evidence="1">Membrane</location>
        <topology evidence="1">Multi-pass membrane protein</topology>
    </subcellularLocation>
</comment>
<dbReference type="InterPro" id="IPR051401">
    <property type="entry name" value="GtrA_CellWall_Glycosyl"/>
</dbReference>
<keyword evidence="3 6" id="KW-0812">Transmembrane</keyword>
<feature type="transmembrane region" description="Helical" evidence="6">
    <location>
        <begin position="83"/>
        <end position="104"/>
    </location>
</feature>
<evidence type="ECO:0000256" key="6">
    <source>
        <dbReference type="SAM" id="Phobius"/>
    </source>
</evidence>
<keyword evidence="4 6" id="KW-1133">Transmembrane helix</keyword>
<evidence type="ECO:0000313" key="8">
    <source>
        <dbReference type="EMBL" id="QZD93076.1"/>
    </source>
</evidence>
<feature type="transmembrane region" description="Helical" evidence="6">
    <location>
        <begin position="20"/>
        <end position="40"/>
    </location>
</feature>
<evidence type="ECO:0000256" key="5">
    <source>
        <dbReference type="ARBA" id="ARBA00023136"/>
    </source>
</evidence>
<evidence type="ECO:0000256" key="4">
    <source>
        <dbReference type="ARBA" id="ARBA00022989"/>
    </source>
</evidence>
<accession>A0ABX8ZWE9</accession>
<feature type="transmembrane region" description="Helical" evidence="6">
    <location>
        <begin position="46"/>
        <end position="63"/>
    </location>
</feature>
<evidence type="ECO:0000313" key="9">
    <source>
        <dbReference type="Proteomes" id="UP000824300"/>
    </source>
</evidence>
<reference evidence="8 9" key="1">
    <citation type="submission" date="2021-08" db="EMBL/GenBank/DDBJ databases">
        <title>Comparative Genomics Analysis of the Genus Qipengyuania Reveals Extensive Genetic Diversity and Metabolic Versatility, Including the Description of Fifteen Novel Species.</title>
        <authorList>
            <person name="Liu Y."/>
        </authorList>
    </citation>
    <scope>NUCLEOTIDE SEQUENCE [LARGE SCALE GENOMIC DNA]</scope>
    <source>
        <strain evidence="8 9">1NDW3</strain>
    </source>
</reference>
<dbReference type="Proteomes" id="UP000824300">
    <property type="component" value="Chromosome"/>
</dbReference>
<feature type="transmembrane region" description="Helical" evidence="6">
    <location>
        <begin position="110"/>
        <end position="127"/>
    </location>
</feature>
<evidence type="ECO:0000259" key="7">
    <source>
        <dbReference type="Pfam" id="PF04138"/>
    </source>
</evidence>
<dbReference type="Pfam" id="PF04138">
    <property type="entry name" value="GtrA_DPMS_TM"/>
    <property type="match status" value="1"/>
</dbReference>
<dbReference type="PANTHER" id="PTHR38459:SF1">
    <property type="entry name" value="PROPHAGE BACTOPRENOL-LINKED GLUCOSE TRANSLOCASE HOMOLOG"/>
    <property type="match status" value="1"/>
</dbReference>
<feature type="domain" description="GtrA/DPMS transmembrane" evidence="7">
    <location>
        <begin position="19"/>
        <end position="133"/>
    </location>
</feature>
<comment type="similarity">
    <text evidence="2">Belongs to the GtrA family.</text>
</comment>
<dbReference type="RefSeq" id="WP_221428765.1">
    <property type="nucleotide sequence ID" value="NZ_CP081296.1"/>
</dbReference>
<dbReference type="EMBL" id="CP081296">
    <property type="protein sequence ID" value="QZD93076.1"/>
    <property type="molecule type" value="Genomic_DNA"/>
</dbReference>
<sequence length="146" mass="15842">MDRIPSGNAPTRDLAEIARFLLVGGFNTLLGYGFILAALFFGAGDYAANAIGFALGVPISWMLHRVLTFRVRKRISGNEMGRYIAVVAVSYAVNLGIVTAGRSAGFVENPFVQLAAICVYAAVFYLLSRRFVFREGAEDAVSARRN</sequence>
<keyword evidence="9" id="KW-1185">Reference proteome</keyword>
<dbReference type="PANTHER" id="PTHR38459">
    <property type="entry name" value="PROPHAGE BACTOPRENOL-LINKED GLUCOSE TRANSLOCASE HOMOLOG"/>
    <property type="match status" value="1"/>
</dbReference>